<evidence type="ECO:0000256" key="2">
    <source>
        <dbReference type="ARBA" id="ARBA00022723"/>
    </source>
</evidence>
<dbReference type="FunFam" id="1.10.8.60:FF:000013">
    <property type="entry name" value="DNA polymerase III subunit gamma/tau"/>
    <property type="match status" value="1"/>
</dbReference>
<dbReference type="InterPro" id="IPR054506">
    <property type="entry name" value="DnaA_N-like_STI"/>
</dbReference>
<feature type="compositionally biased region" description="Polar residues" evidence="8">
    <location>
        <begin position="993"/>
        <end position="1005"/>
    </location>
</feature>
<dbReference type="InParanoid" id="A0A1D6NDB8"/>
<dbReference type="SMR" id="A0A1D6NDB8"/>
<dbReference type="AlphaFoldDB" id="A0A1D6NDB8"/>
<protein>
    <submittedName>
        <fullName evidence="12">Protein STICHEL-like 3</fullName>
    </submittedName>
</protein>
<feature type="region of interest" description="Disordered" evidence="8">
    <location>
        <begin position="310"/>
        <end position="339"/>
    </location>
</feature>
<name>A0A1D6NDB8_MAIZE</name>
<evidence type="ECO:0000256" key="5">
    <source>
        <dbReference type="ARBA" id="ARBA00022840"/>
    </source>
</evidence>
<evidence type="ECO:0000256" key="1">
    <source>
        <dbReference type="ARBA" id="ARBA00006360"/>
    </source>
</evidence>
<dbReference type="InterPro" id="IPR050238">
    <property type="entry name" value="DNA_Rep/Repair_Clamp_Loader"/>
</dbReference>
<feature type="domain" description="DNA polymerase III gamma subunit" evidence="9">
    <location>
        <begin position="563"/>
        <end position="684"/>
    </location>
</feature>
<feature type="coiled-coil region" evidence="7">
    <location>
        <begin position="645"/>
        <end position="672"/>
    </location>
</feature>
<dbReference type="GO" id="GO:0046872">
    <property type="term" value="F:metal ion binding"/>
    <property type="evidence" value="ECO:0007669"/>
    <property type="project" value="UniProtKB-KW"/>
</dbReference>
<reference evidence="12" key="1">
    <citation type="submission" date="2015-12" db="EMBL/GenBank/DDBJ databases">
        <title>Update maize B73 reference genome by single molecule sequencing technologies.</title>
        <authorList>
            <consortium name="Maize Genome Sequencing Project"/>
            <person name="Ware D."/>
        </authorList>
    </citation>
    <scope>NUCLEOTIDE SEQUENCE [LARGE SCALE GENOMIC DNA]</scope>
    <source>
        <tissue evidence="12">Seedling</tissue>
    </source>
</reference>
<feature type="compositionally biased region" description="Low complexity" evidence="8">
    <location>
        <begin position="143"/>
        <end position="156"/>
    </location>
</feature>
<dbReference type="Pfam" id="PF23007">
    <property type="entry name" value="DnaA_N-like_STI"/>
    <property type="match status" value="2"/>
</dbReference>
<feature type="region of interest" description="Disordered" evidence="8">
    <location>
        <begin position="34"/>
        <end position="161"/>
    </location>
</feature>
<dbReference type="InterPro" id="IPR022754">
    <property type="entry name" value="DNA_pol_III_gamma-3"/>
</dbReference>
<feature type="domain" description="STICHEL DnaA-N-like alpha-beta" evidence="11">
    <location>
        <begin position="834"/>
        <end position="883"/>
    </location>
</feature>
<keyword evidence="2" id="KW-0479">Metal-binding</keyword>
<keyword evidence="5" id="KW-0067">ATP-binding</keyword>
<feature type="region of interest" description="Disordered" evidence="8">
    <location>
        <begin position="230"/>
        <end position="249"/>
    </location>
</feature>
<evidence type="ECO:0000256" key="8">
    <source>
        <dbReference type="SAM" id="MobiDB-lite"/>
    </source>
</evidence>
<evidence type="ECO:0000313" key="12">
    <source>
        <dbReference type="EMBL" id="ONM38490.1"/>
    </source>
</evidence>
<dbReference type="PANTHER" id="PTHR11669">
    <property type="entry name" value="REPLICATION FACTOR C / DNA POLYMERASE III GAMMA-TAU SUBUNIT"/>
    <property type="match status" value="1"/>
</dbReference>
<sequence>MPAPDRATAGGGAGGHFRGHAHLTNCIHLRHHHAHAHAGAGGASSSGRRRSPASASLMRDLLALQRSRSLRDPSTRRSVESSRVAADPDDGTDDDDDDDADLPAKSRRSAGALKTLLDQLAENPHPKPGRRPPRRFKRRAGRRAAAASKPPDRAAALSVNSSSQEAVCGNKYLFHGGGGGDDDGDGVVELQQHLPQDSRNVCGIPWNWSRLHHRGKSILDMAGRSLSCGLSDSKSAAGRKSEAPAASGVRPLFPVKSERLASSTSSDSDALPLLVEEAATSGARKRIGVISSGSYSGELGIFSNQTSEMDSDLLSESQSGHKSLASRSQHGRGRHRSLTQKFAPKTFKDVVGQSLVVQALSNAILRRKIGLVYVFYGPHGTGKTSCARVFAKALNCLSSEHPRPCDSCTSCIAHNLGKSRSLMEIGPVGNIDMEGIVDVLDNVMLSPAPSHYRVFIFDDCDTLPADTWSAISKVVDRAPRRVVFILVSPNLELPHIILSRCQKFFFPKLRESDIVNTLQWICTSESLDVDKDAMKLIASRSDGSLRDAEMTLDQLSLLGQRISLSLVQELVGLVSDDKLVDLLDLALSADMVNTVKTLRDITETGVEPLALMSQLATIITDILAGSYAFTRERPRRKFFKRPTLSKEDMEKLRQALKTLSEAEKQLRVSSDKTTWLTAALLQLAPDKQYLLPSSSTSTSLNHGVLVGPFPDRGVGRAPAVENKGNLAGTSYGEKRTVEHTENGHVLSTSSVRANEGTKLRKAENEMVWQAVLESIQSDTLRKMMAKEARLNSISLGTVRRSTLAFISAVNKVPDIYHWVDSILLNIVFLADQFLTSASFLPTEPTVQLIISSHISKSKAENYRAQILQAFESVLRSAIILEIRYESKNDAKPGHTPSMFPYPENDSTLRRSFTKHSPLSSGGEILISRFKKDSVVKGANSSKTRWMQSDPHILTEGEIIEVGPSRMHWHAQTNNDVLDVNERRKENTWEEETSSSPNQESVTNPKGRNGNRQNRQNSIVRGKVSLAHVIGRAEACSQRGGWSRRKAISIAEKLEQENFAGGWSLNRVYFVGEPQGLVGSSLQLRSGIEDHAPYQGSYCVEDAFRPNLQDRRI</sequence>
<feature type="compositionally biased region" description="Low complexity" evidence="8">
    <location>
        <begin position="1006"/>
        <end position="1016"/>
    </location>
</feature>
<feature type="domain" description="DNA polymerase III subunit gamma/tau helical lid" evidence="10">
    <location>
        <begin position="514"/>
        <end position="562"/>
    </location>
</feature>
<dbReference type="GO" id="GO:0005524">
    <property type="term" value="F:ATP binding"/>
    <property type="evidence" value="ECO:0007669"/>
    <property type="project" value="UniProtKB-KW"/>
</dbReference>
<dbReference type="Gene3D" id="3.40.50.300">
    <property type="entry name" value="P-loop containing nucleotide triphosphate hydrolases"/>
    <property type="match status" value="1"/>
</dbReference>
<dbReference type="NCBIfam" id="TIGR02397">
    <property type="entry name" value="dnaX_nterm"/>
    <property type="match status" value="1"/>
</dbReference>
<feature type="compositionally biased region" description="Polar residues" evidence="8">
    <location>
        <begin position="310"/>
        <end position="321"/>
    </location>
</feature>
<feature type="compositionally biased region" description="Basic residues" evidence="8">
    <location>
        <begin position="127"/>
        <end position="142"/>
    </location>
</feature>
<keyword evidence="4" id="KW-0862">Zinc</keyword>
<evidence type="ECO:0000256" key="6">
    <source>
        <dbReference type="ARBA" id="ARBA00023054"/>
    </source>
</evidence>
<dbReference type="Pfam" id="PF12169">
    <property type="entry name" value="DNA_pol3_gamma3"/>
    <property type="match status" value="1"/>
</dbReference>
<dbReference type="EMBL" id="CM007649">
    <property type="protein sequence ID" value="ONM38490.1"/>
    <property type="molecule type" value="Genomic_DNA"/>
</dbReference>
<dbReference type="GO" id="GO:0009360">
    <property type="term" value="C:DNA polymerase III complex"/>
    <property type="evidence" value="ECO:0007669"/>
    <property type="project" value="InterPro"/>
</dbReference>
<dbReference type="InterPro" id="IPR045085">
    <property type="entry name" value="HLD_clamp_pol_III_gamma_tau"/>
</dbReference>
<dbReference type="GO" id="GO:0003887">
    <property type="term" value="F:DNA-directed DNA polymerase activity"/>
    <property type="evidence" value="ECO:0007669"/>
    <property type="project" value="InterPro"/>
</dbReference>
<dbReference type="InterPro" id="IPR012763">
    <property type="entry name" value="DNA_pol_III_sug/sutau_N"/>
</dbReference>
<dbReference type="GO" id="GO:0006260">
    <property type="term" value="P:DNA replication"/>
    <property type="evidence" value="ECO:0007669"/>
    <property type="project" value="InterPro"/>
</dbReference>
<dbReference type="GO" id="GO:0003677">
    <property type="term" value="F:DNA binding"/>
    <property type="evidence" value="ECO:0007669"/>
    <property type="project" value="InterPro"/>
</dbReference>
<feature type="domain" description="STICHEL DnaA-N-like alpha-beta" evidence="11">
    <location>
        <begin position="758"/>
        <end position="805"/>
    </location>
</feature>
<dbReference type="ExpressionAtlas" id="A0A1D6NDB8">
    <property type="expression patterns" value="baseline and differential"/>
</dbReference>
<evidence type="ECO:0000259" key="11">
    <source>
        <dbReference type="Pfam" id="PF23007"/>
    </source>
</evidence>
<gene>
    <name evidence="12" type="ORF">ZEAMMB73_Zm00001d043566</name>
</gene>
<accession>A0A1D6NDB8</accession>
<evidence type="ECO:0000256" key="3">
    <source>
        <dbReference type="ARBA" id="ARBA00022741"/>
    </source>
</evidence>
<dbReference type="PANTHER" id="PTHR11669:SF46">
    <property type="entry name" value="PROTEIN STICHEL-LIKE 3"/>
    <property type="match status" value="1"/>
</dbReference>
<feature type="compositionally biased region" description="Basic and acidic residues" evidence="8">
    <location>
        <begin position="69"/>
        <end position="80"/>
    </location>
</feature>
<feature type="compositionally biased region" description="Basic residues" evidence="8">
    <location>
        <begin position="329"/>
        <end position="338"/>
    </location>
</feature>
<dbReference type="SUPFAM" id="SSF52540">
    <property type="entry name" value="P-loop containing nucleoside triphosphate hydrolases"/>
    <property type="match status" value="1"/>
</dbReference>
<feature type="region of interest" description="Disordered" evidence="8">
    <location>
        <begin position="971"/>
        <end position="1017"/>
    </location>
</feature>
<proteinExistence type="inferred from homology"/>
<organism evidence="12">
    <name type="scientific">Zea mays</name>
    <name type="common">Maize</name>
    <dbReference type="NCBI Taxonomy" id="4577"/>
    <lineage>
        <taxon>Eukaryota</taxon>
        <taxon>Viridiplantae</taxon>
        <taxon>Streptophyta</taxon>
        <taxon>Embryophyta</taxon>
        <taxon>Tracheophyta</taxon>
        <taxon>Spermatophyta</taxon>
        <taxon>Magnoliopsida</taxon>
        <taxon>Liliopsida</taxon>
        <taxon>Poales</taxon>
        <taxon>Poaceae</taxon>
        <taxon>PACMAD clade</taxon>
        <taxon>Panicoideae</taxon>
        <taxon>Andropogonodae</taxon>
        <taxon>Andropogoneae</taxon>
        <taxon>Tripsacinae</taxon>
        <taxon>Zea</taxon>
    </lineage>
</organism>
<evidence type="ECO:0000256" key="4">
    <source>
        <dbReference type="ARBA" id="ARBA00022833"/>
    </source>
</evidence>
<feature type="compositionally biased region" description="Acidic residues" evidence="8">
    <location>
        <begin position="87"/>
        <end position="101"/>
    </location>
</feature>
<dbReference type="Pfam" id="PF13177">
    <property type="entry name" value="DNA_pol3_delta2"/>
    <property type="match status" value="1"/>
</dbReference>
<dbReference type="Gene3D" id="1.10.8.60">
    <property type="match status" value="1"/>
</dbReference>
<keyword evidence="3" id="KW-0547">Nucleotide-binding</keyword>
<dbReference type="SUPFAM" id="SSF48019">
    <property type="entry name" value="post-AAA+ oligomerization domain-like"/>
    <property type="match status" value="1"/>
</dbReference>
<comment type="similarity">
    <text evidence="1">Belongs to the DnaX/STICHEL family.</text>
</comment>
<dbReference type="STRING" id="4577.A0A1D6NDB8"/>
<evidence type="ECO:0000259" key="9">
    <source>
        <dbReference type="Pfam" id="PF12169"/>
    </source>
</evidence>
<keyword evidence="6 7" id="KW-0175">Coiled coil</keyword>
<dbReference type="Pfam" id="PF22608">
    <property type="entry name" value="DNAX_ATPase_lid"/>
    <property type="match status" value="1"/>
</dbReference>
<evidence type="ECO:0000259" key="10">
    <source>
        <dbReference type="Pfam" id="PF22608"/>
    </source>
</evidence>
<dbReference type="InterPro" id="IPR008921">
    <property type="entry name" value="DNA_pol3_clamp-load_cplx_C"/>
</dbReference>
<dbReference type="CDD" id="cd18137">
    <property type="entry name" value="HLD_clamp_pol_III_gamma_tau"/>
    <property type="match status" value="1"/>
</dbReference>
<dbReference type="InterPro" id="IPR027417">
    <property type="entry name" value="P-loop_NTPase"/>
</dbReference>
<dbReference type="Gene3D" id="1.20.272.10">
    <property type="match status" value="1"/>
</dbReference>
<evidence type="ECO:0000256" key="7">
    <source>
        <dbReference type="SAM" id="Coils"/>
    </source>
</evidence>